<dbReference type="InterPro" id="IPR014710">
    <property type="entry name" value="RmlC-like_jellyroll"/>
</dbReference>
<proteinExistence type="predicted"/>
<evidence type="ECO:0000256" key="1">
    <source>
        <dbReference type="SAM" id="SignalP"/>
    </source>
</evidence>
<dbReference type="InterPro" id="IPR011051">
    <property type="entry name" value="RmlC_Cupin_sf"/>
</dbReference>
<feature type="domain" description="Cupin type-2" evidence="2">
    <location>
        <begin position="61"/>
        <end position="123"/>
    </location>
</feature>
<reference evidence="3 4" key="1">
    <citation type="submission" date="2024-09" db="EMBL/GenBank/DDBJ databases">
        <authorList>
            <person name="Sun Q."/>
            <person name="Mori K."/>
        </authorList>
    </citation>
    <scope>NUCLEOTIDE SEQUENCE [LARGE SCALE GENOMIC DNA]</scope>
    <source>
        <strain evidence="3 4">TBRC 5777</strain>
    </source>
</reference>
<organism evidence="3 4">
    <name type="scientific">Roseomonas elaeocarpi</name>
    <dbReference type="NCBI Taxonomy" id="907779"/>
    <lineage>
        <taxon>Bacteria</taxon>
        <taxon>Pseudomonadati</taxon>
        <taxon>Pseudomonadota</taxon>
        <taxon>Alphaproteobacteria</taxon>
        <taxon>Acetobacterales</taxon>
        <taxon>Roseomonadaceae</taxon>
        <taxon>Roseomonas</taxon>
    </lineage>
</organism>
<dbReference type="Pfam" id="PF07883">
    <property type="entry name" value="Cupin_2"/>
    <property type="match status" value="1"/>
</dbReference>
<dbReference type="Gene3D" id="2.60.120.10">
    <property type="entry name" value="Jelly Rolls"/>
    <property type="match status" value="1"/>
</dbReference>
<dbReference type="SUPFAM" id="SSF51182">
    <property type="entry name" value="RmlC-like cupins"/>
    <property type="match status" value="1"/>
</dbReference>
<dbReference type="Proteomes" id="UP001589865">
    <property type="component" value="Unassembled WGS sequence"/>
</dbReference>
<feature type="chain" id="PRO_5047263120" evidence="1">
    <location>
        <begin position="21"/>
        <end position="147"/>
    </location>
</feature>
<dbReference type="InterPro" id="IPR013096">
    <property type="entry name" value="Cupin_2"/>
</dbReference>
<feature type="signal peptide" evidence="1">
    <location>
        <begin position="1"/>
        <end position="20"/>
    </location>
</feature>
<evidence type="ECO:0000313" key="3">
    <source>
        <dbReference type="EMBL" id="MFC0408390.1"/>
    </source>
</evidence>
<keyword evidence="4" id="KW-1185">Reference proteome</keyword>
<evidence type="ECO:0000313" key="4">
    <source>
        <dbReference type="Proteomes" id="UP001589865"/>
    </source>
</evidence>
<evidence type="ECO:0000259" key="2">
    <source>
        <dbReference type="Pfam" id="PF07883"/>
    </source>
</evidence>
<dbReference type="EMBL" id="JBHLUN010000006">
    <property type="protein sequence ID" value="MFC0408390.1"/>
    <property type="molecule type" value="Genomic_DNA"/>
</dbReference>
<keyword evidence="1" id="KW-0732">Signal</keyword>
<dbReference type="RefSeq" id="WP_377044145.1">
    <property type="nucleotide sequence ID" value="NZ_JBHLUN010000006.1"/>
</dbReference>
<name>A0ABV6JRQ1_9PROT</name>
<gene>
    <name evidence="3" type="ORF">ACFFGY_09040</name>
</gene>
<protein>
    <submittedName>
        <fullName evidence="3">Cupin domain-containing protein</fullName>
    </submittedName>
</protein>
<dbReference type="CDD" id="cd06989">
    <property type="entry name" value="cupin_DRT102"/>
    <property type="match status" value="1"/>
</dbReference>
<comment type="caution">
    <text evidence="3">The sequence shown here is derived from an EMBL/GenBank/DDBJ whole genome shotgun (WGS) entry which is preliminary data.</text>
</comment>
<sequence>MRMRMLAASLLFIGAGTALAQDWTPPTVVPADARHWNRINDLVVAQVAGDRNAAGSLYASHVTYPKGVRNLPHTHPDARIVTVLSGTFYQGFGGTFDEAKLQALPPGSVVVIPAGTPHYGIARDGDVTLQEVGIGPTATTPWAAAAR</sequence>
<accession>A0ABV6JRQ1</accession>